<reference evidence="1 2" key="1">
    <citation type="journal article" date="2014" name="Int. J. Syst. Evol. Microbiol.">
        <title>Celeribacter indicus sp. nov., a polycyclic aromatic hydrocarbon-degrading bacterium from deep-sea sediment and reclassification of Huaishuia halophila as Celeribacter halophilus comb. nov.</title>
        <authorList>
            <person name="Lai Q."/>
            <person name="Cao J."/>
            <person name="Yuan J."/>
            <person name="Li F."/>
            <person name="Shao Z."/>
        </authorList>
    </citation>
    <scope>NUCLEOTIDE SEQUENCE [LARGE SCALE GENOMIC DNA]</scope>
    <source>
        <strain evidence="1">P73</strain>
    </source>
</reference>
<gene>
    <name evidence="1" type="ORF">P73_3243</name>
</gene>
<dbReference type="KEGG" id="cid:P73_3243"/>
<dbReference type="STRING" id="1208324.P73_3243"/>
<evidence type="ECO:0000313" key="1">
    <source>
        <dbReference type="EMBL" id="AJE47958.1"/>
    </source>
</evidence>
<evidence type="ECO:0000313" key="2">
    <source>
        <dbReference type="Proteomes" id="UP000031521"/>
    </source>
</evidence>
<dbReference type="HOGENOM" id="CLU_2092412_0_0_5"/>
<name>A0A0B5DWX5_9RHOB</name>
<dbReference type="AlphaFoldDB" id="A0A0B5DWX5"/>
<accession>A0A0B5DWX5</accession>
<protein>
    <submittedName>
        <fullName evidence="1">Uncharacterized protein</fullName>
    </submittedName>
</protein>
<dbReference type="Proteomes" id="UP000031521">
    <property type="component" value="Chromosome"/>
</dbReference>
<sequence length="116" mass="12935">MFEEATNKAELLNSFAVVIEAYRKVGMGKALYAGEKQVKNSVSANKLRVENSFHNLHGQRAFEIYSAYMERRPTPSKSAGYRHVEKQLAREGVTIGETKLKESIRASEKVGQDGGN</sequence>
<organism evidence="1 2">
    <name type="scientific">Celeribacter indicus</name>
    <dbReference type="NCBI Taxonomy" id="1208324"/>
    <lineage>
        <taxon>Bacteria</taxon>
        <taxon>Pseudomonadati</taxon>
        <taxon>Pseudomonadota</taxon>
        <taxon>Alphaproteobacteria</taxon>
        <taxon>Rhodobacterales</taxon>
        <taxon>Roseobacteraceae</taxon>
        <taxon>Celeribacter</taxon>
    </lineage>
</organism>
<proteinExistence type="predicted"/>
<dbReference type="EMBL" id="CP004393">
    <property type="protein sequence ID" value="AJE47958.1"/>
    <property type="molecule type" value="Genomic_DNA"/>
</dbReference>
<keyword evidence="2" id="KW-1185">Reference proteome</keyword>